<feature type="transmembrane region" description="Helical" evidence="1">
    <location>
        <begin position="12"/>
        <end position="32"/>
    </location>
</feature>
<proteinExistence type="predicted"/>
<evidence type="ECO:0000313" key="3">
    <source>
        <dbReference type="Proteomes" id="UP000290244"/>
    </source>
</evidence>
<dbReference type="EMBL" id="CP034759">
    <property type="protein sequence ID" value="QBG36907.1"/>
    <property type="molecule type" value="Genomic_DNA"/>
</dbReference>
<dbReference type="OrthoDB" id="6313783at2"/>
<dbReference type="AlphaFoldDB" id="A0A4P6PBA3"/>
<organism evidence="2 3">
    <name type="scientific">Litorilituus sediminis</name>
    <dbReference type="NCBI Taxonomy" id="718192"/>
    <lineage>
        <taxon>Bacteria</taxon>
        <taxon>Pseudomonadati</taxon>
        <taxon>Pseudomonadota</taxon>
        <taxon>Gammaproteobacteria</taxon>
        <taxon>Alteromonadales</taxon>
        <taxon>Colwelliaceae</taxon>
        <taxon>Litorilituus</taxon>
    </lineage>
</organism>
<keyword evidence="3" id="KW-1185">Reference proteome</keyword>
<accession>A0A4P6PBA3</accession>
<dbReference type="RefSeq" id="WP_130603506.1">
    <property type="nucleotide sequence ID" value="NZ_CP034759.1"/>
</dbReference>
<feature type="transmembrane region" description="Helical" evidence="1">
    <location>
        <begin position="107"/>
        <end position="125"/>
    </location>
</feature>
<gene>
    <name evidence="2" type="ORF">EMK97_14850</name>
</gene>
<sequence length="137" mass="15605">MVTQHKKLETLGFILVLLMVLLQGFYGIFAYIEPANFADIRGTALISESDQDWVKIYGSRTIFITSILAYLLYSRNFVILMWCALLGIVMPVSDALLAYNAEAATKVIIKHLATIIYLLLTYFVLRRINSQIKSKHQ</sequence>
<dbReference type="Proteomes" id="UP000290244">
    <property type="component" value="Chromosome"/>
</dbReference>
<reference evidence="2 3" key="1">
    <citation type="submission" date="2018-12" db="EMBL/GenBank/DDBJ databases">
        <title>Complete genome of Litorilituus sediminis.</title>
        <authorList>
            <person name="Liu A."/>
            <person name="Rong J."/>
        </authorList>
    </citation>
    <scope>NUCLEOTIDE SEQUENCE [LARGE SCALE GENOMIC DNA]</scope>
    <source>
        <strain evidence="2 3">JCM 17549</strain>
    </source>
</reference>
<dbReference type="Pfam" id="PF14087">
    <property type="entry name" value="DUF4267"/>
    <property type="match status" value="1"/>
</dbReference>
<evidence type="ECO:0000313" key="2">
    <source>
        <dbReference type="EMBL" id="QBG36907.1"/>
    </source>
</evidence>
<feature type="transmembrane region" description="Helical" evidence="1">
    <location>
        <begin position="79"/>
        <end position="101"/>
    </location>
</feature>
<dbReference type="KEGG" id="lsd:EMK97_14850"/>
<dbReference type="InterPro" id="IPR025363">
    <property type="entry name" value="DUF4267"/>
</dbReference>
<keyword evidence="1" id="KW-0812">Transmembrane</keyword>
<keyword evidence="1" id="KW-0472">Membrane</keyword>
<name>A0A4P6PBA3_9GAMM</name>
<keyword evidence="1" id="KW-1133">Transmembrane helix</keyword>
<evidence type="ECO:0000256" key="1">
    <source>
        <dbReference type="SAM" id="Phobius"/>
    </source>
</evidence>
<protein>
    <submittedName>
        <fullName evidence="2">DUF4267 domain-containing protein</fullName>
    </submittedName>
</protein>